<evidence type="ECO:0000313" key="10">
    <source>
        <dbReference type="Proteomes" id="UP001595796"/>
    </source>
</evidence>
<dbReference type="InterPro" id="IPR046357">
    <property type="entry name" value="PPIase_dom_sf"/>
</dbReference>
<dbReference type="Pfam" id="PF13145">
    <property type="entry name" value="Rotamase_2"/>
    <property type="match status" value="1"/>
</dbReference>
<evidence type="ECO:0000256" key="4">
    <source>
        <dbReference type="ARBA" id="ARBA00018370"/>
    </source>
</evidence>
<evidence type="ECO:0000256" key="7">
    <source>
        <dbReference type="ARBA" id="ARBA00031484"/>
    </source>
</evidence>
<keyword evidence="5" id="KW-0697">Rotamase</keyword>
<dbReference type="EMBL" id="JBHSJF010000005">
    <property type="protein sequence ID" value="MFC5067708.1"/>
    <property type="molecule type" value="Genomic_DNA"/>
</dbReference>
<evidence type="ECO:0000259" key="8">
    <source>
        <dbReference type="Pfam" id="PF13145"/>
    </source>
</evidence>
<dbReference type="GO" id="GO:0016853">
    <property type="term" value="F:isomerase activity"/>
    <property type="evidence" value="ECO:0007669"/>
    <property type="project" value="UniProtKB-KW"/>
</dbReference>
<proteinExistence type="inferred from homology"/>
<dbReference type="PANTHER" id="PTHR47245">
    <property type="entry name" value="PEPTIDYLPROLYL ISOMERASE"/>
    <property type="match status" value="1"/>
</dbReference>
<gene>
    <name evidence="9" type="ORF">ACFPFW_06725</name>
</gene>
<evidence type="ECO:0000256" key="1">
    <source>
        <dbReference type="ARBA" id="ARBA00000971"/>
    </source>
</evidence>
<dbReference type="Gene3D" id="3.10.50.40">
    <property type="match status" value="1"/>
</dbReference>
<comment type="caution">
    <text evidence="9">The sequence shown here is derived from an EMBL/GenBank/DDBJ whole genome shotgun (WGS) entry which is preliminary data.</text>
</comment>
<protein>
    <recommendedName>
        <fullName evidence="4">Parvulin-like PPIase</fullName>
        <ecNumber evidence="3">5.2.1.8</ecNumber>
    </recommendedName>
    <alternativeName>
        <fullName evidence="6">Peptidyl-prolyl cis-trans isomerase plp</fullName>
    </alternativeName>
    <alternativeName>
        <fullName evidence="7">Rotamase plp</fullName>
    </alternativeName>
</protein>
<feature type="domain" description="PpiC" evidence="8">
    <location>
        <begin position="115"/>
        <end position="237"/>
    </location>
</feature>
<dbReference type="RefSeq" id="WP_114958159.1">
    <property type="nucleotide sequence ID" value="NZ_JBHSJF010000005.1"/>
</dbReference>
<dbReference type="InterPro" id="IPR050245">
    <property type="entry name" value="PrsA_foldase"/>
</dbReference>
<comment type="catalytic activity">
    <reaction evidence="1">
        <text>[protein]-peptidylproline (omega=180) = [protein]-peptidylproline (omega=0)</text>
        <dbReference type="Rhea" id="RHEA:16237"/>
        <dbReference type="Rhea" id="RHEA-COMP:10747"/>
        <dbReference type="Rhea" id="RHEA-COMP:10748"/>
        <dbReference type="ChEBI" id="CHEBI:83833"/>
        <dbReference type="ChEBI" id="CHEBI:83834"/>
        <dbReference type="EC" id="5.2.1.8"/>
    </reaction>
</comment>
<sequence length="286" mass="31899">MKLLQEPLVHFVAAGTVLFAVYSWLNKDSVEIAGVPPVRIGEGELRWVEETWSRQWLRSPSKEELSGFVAELVNEELLAREALEMGLDKDDTIIRRRLAQKLKFIVDDTARLGEPTDDVLRAYYEKNLARFTHGATVSFVHAFFNTGTRSNAEGDARAILKAGPSPNAGDRFLLGNGFPNADAQAVSNVFGPDFARELFRAVPGTWSGPIKSAYGYHLALIDRKNEAAQLPFNEVRDKVVAAWRVEKQDEAYAAYIARLREKYGVEFDQSVKALLDDTPAKSLVAK</sequence>
<accession>A0ABV9Z0W0</accession>
<evidence type="ECO:0000256" key="2">
    <source>
        <dbReference type="ARBA" id="ARBA00007656"/>
    </source>
</evidence>
<keyword evidence="9" id="KW-0413">Isomerase</keyword>
<evidence type="ECO:0000256" key="3">
    <source>
        <dbReference type="ARBA" id="ARBA00013194"/>
    </source>
</evidence>
<organism evidence="9 10">
    <name type="scientific">Flaviflagellibacter deserti</name>
    <dbReference type="NCBI Taxonomy" id="2267266"/>
    <lineage>
        <taxon>Bacteria</taxon>
        <taxon>Pseudomonadati</taxon>
        <taxon>Pseudomonadota</taxon>
        <taxon>Alphaproteobacteria</taxon>
        <taxon>Hyphomicrobiales</taxon>
        <taxon>Flaviflagellibacter</taxon>
    </lineage>
</organism>
<dbReference type="InterPro" id="IPR000297">
    <property type="entry name" value="PPIase_PpiC"/>
</dbReference>
<dbReference type="EC" id="5.2.1.8" evidence="3"/>
<comment type="similarity">
    <text evidence="2">Belongs to the PpiC/parvulin rotamase family.</text>
</comment>
<evidence type="ECO:0000256" key="5">
    <source>
        <dbReference type="ARBA" id="ARBA00023110"/>
    </source>
</evidence>
<evidence type="ECO:0000313" key="9">
    <source>
        <dbReference type="EMBL" id="MFC5067708.1"/>
    </source>
</evidence>
<name>A0ABV9Z0W0_9HYPH</name>
<evidence type="ECO:0000256" key="6">
    <source>
        <dbReference type="ARBA" id="ARBA00030642"/>
    </source>
</evidence>
<reference evidence="10" key="1">
    <citation type="journal article" date="2019" name="Int. J. Syst. Evol. Microbiol.">
        <title>The Global Catalogue of Microorganisms (GCM) 10K type strain sequencing project: providing services to taxonomists for standard genome sequencing and annotation.</title>
        <authorList>
            <consortium name="The Broad Institute Genomics Platform"/>
            <consortium name="The Broad Institute Genome Sequencing Center for Infectious Disease"/>
            <person name="Wu L."/>
            <person name="Ma J."/>
        </authorList>
    </citation>
    <scope>NUCLEOTIDE SEQUENCE [LARGE SCALE GENOMIC DNA]</scope>
    <source>
        <strain evidence="10">CGMCC 1.16444</strain>
    </source>
</reference>
<dbReference type="Gene3D" id="1.10.4030.10">
    <property type="entry name" value="Porin chaperone SurA, peptide-binding domain"/>
    <property type="match status" value="1"/>
</dbReference>
<dbReference type="Proteomes" id="UP001595796">
    <property type="component" value="Unassembled WGS sequence"/>
</dbReference>
<keyword evidence="10" id="KW-1185">Reference proteome</keyword>
<dbReference type="PANTHER" id="PTHR47245:SF2">
    <property type="entry name" value="PEPTIDYL-PROLYL CIS-TRANS ISOMERASE HP_0175-RELATED"/>
    <property type="match status" value="1"/>
</dbReference>